<proteinExistence type="predicted"/>
<evidence type="ECO:0000313" key="3">
    <source>
        <dbReference type="EMBL" id="KYN22345.1"/>
    </source>
</evidence>
<keyword evidence="4" id="KW-1185">Reference proteome</keyword>
<dbReference type="InterPro" id="IPR013284">
    <property type="entry name" value="Beta-catenin"/>
</dbReference>
<sequence>MYWYTNYLNGKLTVTLSRILSHVQTSNSRPIYNQATLARLVLGGIIVWKHRVKLTCKLSHYRQGLLAISKSDGIPALIKLLSSPVESVLFYAIIRH</sequence>
<dbReference type="InterPro" id="IPR011989">
    <property type="entry name" value="ARM-like"/>
</dbReference>
<dbReference type="Gene3D" id="1.25.10.10">
    <property type="entry name" value="Leucine-rich Repeat Variant"/>
    <property type="match status" value="1"/>
</dbReference>
<accession>A0A151JBM2</accession>
<dbReference type="GO" id="GO:0045296">
    <property type="term" value="F:cadherin binding"/>
    <property type="evidence" value="ECO:0007669"/>
    <property type="project" value="InterPro"/>
</dbReference>
<dbReference type="GO" id="GO:0007155">
    <property type="term" value="P:cell adhesion"/>
    <property type="evidence" value="ECO:0007669"/>
    <property type="project" value="InterPro"/>
</dbReference>
<dbReference type="GO" id="GO:0016055">
    <property type="term" value="P:Wnt signaling pathway"/>
    <property type="evidence" value="ECO:0007669"/>
    <property type="project" value="UniProtKB-KW"/>
</dbReference>
<dbReference type="STRING" id="471704.A0A151JBM2"/>
<dbReference type="Proteomes" id="UP000078492">
    <property type="component" value="Unassembled WGS sequence"/>
</dbReference>
<name>A0A151JBM2_9HYME</name>
<organism evidence="3 4">
    <name type="scientific">Trachymyrmex cornetzi</name>
    <dbReference type="NCBI Taxonomy" id="471704"/>
    <lineage>
        <taxon>Eukaryota</taxon>
        <taxon>Metazoa</taxon>
        <taxon>Ecdysozoa</taxon>
        <taxon>Arthropoda</taxon>
        <taxon>Hexapoda</taxon>
        <taxon>Insecta</taxon>
        <taxon>Pterygota</taxon>
        <taxon>Neoptera</taxon>
        <taxon>Endopterygota</taxon>
        <taxon>Hymenoptera</taxon>
        <taxon>Apocrita</taxon>
        <taxon>Aculeata</taxon>
        <taxon>Formicoidea</taxon>
        <taxon>Formicidae</taxon>
        <taxon>Myrmicinae</taxon>
        <taxon>Trachymyrmex</taxon>
    </lineage>
</organism>
<dbReference type="EMBL" id="KQ979181">
    <property type="protein sequence ID" value="KYN22345.1"/>
    <property type="molecule type" value="Genomic_DNA"/>
</dbReference>
<dbReference type="PANTHER" id="PTHR45976">
    <property type="entry name" value="ARMADILLO SEGMENT POLARITY PROTEIN"/>
    <property type="match status" value="1"/>
</dbReference>
<gene>
    <name evidence="3" type="ORF">ALC57_05250</name>
</gene>
<evidence type="ECO:0000313" key="4">
    <source>
        <dbReference type="Proteomes" id="UP000078492"/>
    </source>
</evidence>
<evidence type="ECO:0000256" key="2">
    <source>
        <dbReference type="ARBA" id="ARBA00029433"/>
    </source>
</evidence>
<evidence type="ECO:0000256" key="1">
    <source>
        <dbReference type="ARBA" id="ARBA00022687"/>
    </source>
</evidence>
<reference evidence="3 4" key="1">
    <citation type="submission" date="2015-09" db="EMBL/GenBank/DDBJ databases">
        <title>Trachymyrmex cornetzi WGS genome.</title>
        <authorList>
            <person name="Nygaard S."/>
            <person name="Hu H."/>
            <person name="Boomsma J."/>
            <person name="Zhang G."/>
        </authorList>
    </citation>
    <scope>NUCLEOTIDE SEQUENCE [LARGE SCALE GENOMIC DNA]</scope>
    <source>
        <strain evidence="3">Tcor2-1</strain>
        <tissue evidence="3">Whole body</tissue>
    </source>
</reference>
<protein>
    <submittedName>
        <fullName evidence="3">Armadillo segment polarity protein</fullName>
    </submittedName>
</protein>
<comment type="subcellular location">
    <subcellularLocation>
        <location evidence="2">Endomembrane system</location>
        <topology evidence="2">Peripheral membrane protein</topology>
        <orientation evidence="2">Cytoplasmic side</orientation>
    </subcellularLocation>
</comment>
<dbReference type="AlphaFoldDB" id="A0A151JBM2"/>
<keyword evidence="1" id="KW-0879">Wnt signaling pathway</keyword>
<dbReference type="GO" id="GO:0012505">
    <property type="term" value="C:endomembrane system"/>
    <property type="evidence" value="ECO:0007669"/>
    <property type="project" value="UniProtKB-SubCell"/>
</dbReference>